<dbReference type="InterPro" id="IPR032675">
    <property type="entry name" value="LRR_dom_sf"/>
</dbReference>
<evidence type="ECO:0000313" key="3">
    <source>
        <dbReference type="Proteomes" id="UP000242146"/>
    </source>
</evidence>
<dbReference type="Proteomes" id="UP000242146">
    <property type="component" value="Unassembled WGS sequence"/>
</dbReference>
<dbReference type="Gene3D" id="3.80.10.10">
    <property type="entry name" value="Ribonuclease Inhibitor"/>
    <property type="match status" value="2"/>
</dbReference>
<sequence>MSNRSRNNVRGPRSALTSFLEEHGIVVPNVSLQASRRRREQRRLEEQQQQQEAQGGQQQPAADTPAENETAAAAEGGTTHALLYTPPATTSRRRTRSRQSQDIIEQAQASAANKKKHKKLSKRSKKDSDDDDTDDDDDDDGYNPPNDFGEGSSSNVPRPRTLRAFCAKCKRRFTSMFTPGNQAPTTCPECLSGDAPAPVKKRRTTRNNNRTTLPVWKKKKFGVPSLQDICTNVVAECIDDVETLGIIGEDNLDRIAKIICRNRKLDNRTARFFHSPRNRQLTLYDCSYMDTSTLKNVAQFNPFLRTLNLYYCGRMNDEVLRFYGQHLQELTSIALAGCQLITAAAWQDFFTAVGTRLASFSLRHSRRFQTDAFSTLLATAPNLKHLRLNRIVTLDDAWLELLVSTGSHLQLETLELSWLQEDYYNVRSFTTERMVQVLQQTGGSLRELTLRGCTDMTDDLLLKGILPHCPQLLNLTLEGCINISGKAFKELFDQWQKSPGAGLQHLSLARCLELDDDALQSLITHTHQTLTHLNINSLNRLTAASLESLAALHQRSEDQPLFASTPADDTKHCSHLTFLDASFVQSMDDFVLAKLVQSCSSLKHIKVFGCPLVSEVVKVPHRLTLEGCESQTL</sequence>
<accession>A0A1X2GVM9</accession>
<feature type="compositionally biased region" description="Acidic residues" evidence="1">
    <location>
        <begin position="129"/>
        <end position="141"/>
    </location>
</feature>
<gene>
    <name evidence="2" type="ORF">DM01DRAFT_1331546</name>
</gene>
<dbReference type="InterPro" id="IPR006553">
    <property type="entry name" value="Leu-rich_rpt_Cys-con_subtyp"/>
</dbReference>
<dbReference type="OrthoDB" id="421226at2759"/>
<organism evidence="2 3">
    <name type="scientific">Hesseltinella vesiculosa</name>
    <dbReference type="NCBI Taxonomy" id="101127"/>
    <lineage>
        <taxon>Eukaryota</taxon>
        <taxon>Fungi</taxon>
        <taxon>Fungi incertae sedis</taxon>
        <taxon>Mucoromycota</taxon>
        <taxon>Mucoromycotina</taxon>
        <taxon>Mucoromycetes</taxon>
        <taxon>Mucorales</taxon>
        <taxon>Cunninghamellaceae</taxon>
        <taxon>Hesseltinella</taxon>
    </lineage>
</organism>
<dbReference type="STRING" id="101127.A0A1X2GVM9"/>
<dbReference type="PANTHER" id="PTHR13318:SF95">
    <property type="entry name" value="F-BOX PROTEIN YLR352W"/>
    <property type="match status" value="1"/>
</dbReference>
<dbReference type="SUPFAM" id="SSF52047">
    <property type="entry name" value="RNI-like"/>
    <property type="match status" value="1"/>
</dbReference>
<protein>
    <submittedName>
        <fullName evidence="2">RNI-like protein</fullName>
    </submittedName>
</protein>
<keyword evidence="3" id="KW-1185">Reference proteome</keyword>
<comment type="caution">
    <text evidence="2">The sequence shown here is derived from an EMBL/GenBank/DDBJ whole genome shotgun (WGS) entry which is preliminary data.</text>
</comment>
<dbReference type="PANTHER" id="PTHR13318">
    <property type="entry name" value="PARTNER OF PAIRED, ISOFORM B-RELATED"/>
    <property type="match status" value="1"/>
</dbReference>
<dbReference type="GO" id="GO:0019005">
    <property type="term" value="C:SCF ubiquitin ligase complex"/>
    <property type="evidence" value="ECO:0007669"/>
    <property type="project" value="TreeGrafter"/>
</dbReference>
<reference evidence="2 3" key="1">
    <citation type="submission" date="2016-07" db="EMBL/GenBank/DDBJ databases">
        <title>Pervasive Adenine N6-methylation of Active Genes in Fungi.</title>
        <authorList>
            <consortium name="DOE Joint Genome Institute"/>
            <person name="Mondo S.J."/>
            <person name="Dannebaum R.O."/>
            <person name="Kuo R.C."/>
            <person name="Labutti K."/>
            <person name="Haridas S."/>
            <person name="Kuo A."/>
            <person name="Salamov A."/>
            <person name="Ahrendt S.R."/>
            <person name="Lipzen A."/>
            <person name="Sullivan W."/>
            <person name="Andreopoulos W.B."/>
            <person name="Clum A."/>
            <person name="Lindquist E."/>
            <person name="Daum C."/>
            <person name="Ramamoorthy G.K."/>
            <person name="Gryganskyi A."/>
            <person name="Culley D."/>
            <person name="Magnuson J.K."/>
            <person name="James T.Y."/>
            <person name="O'Malley M.A."/>
            <person name="Stajich J.E."/>
            <person name="Spatafora J.W."/>
            <person name="Visel A."/>
            <person name="Grigoriev I.V."/>
        </authorList>
    </citation>
    <scope>NUCLEOTIDE SEQUENCE [LARGE SCALE GENOMIC DNA]</scope>
    <source>
        <strain evidence="2 3">NRRL 3301</strain>
    </source>
</reference>
<dbReference type="SMART" id="SM00367">
    <property type="entry name" value="LRR_CC"/>
    <property type="match status" value="5"/>
</dbReference>
<feature type="compositionally biased region" description="Low complexity" evidence="1">
    <location>
        <begin position="47"/>
        <end position="81"/>
    </location>
</feature>
<dbReference type="GO" id="GO:0031146">
    <property type="term" value="P:SCF-dependent proteasomal ubiquitin-dependent protein catabolic process"/>
    <property type="evidence" value="ECO:0007669"/>
    <property type="project" value="TreeGrafter"/>
</dbReference>
<evidence type="ECO:0000313" key="2">
    <source>
        <dbReference type="EMBL" id="ORX62082.1"/>
    </source>
</evidence>
<name>A0A1X2GVM9_9FUNG</name>
<feature type="region of interest" description="Disordered" evidence="1">
    <location>
        <begin position="31"/>
        <end position="157"/>
    </location>
</feature>
<dbReference type="AlphaFoldDB" id="A0A1X2GVM9"/>
<evidence type="ECO:0000256" key="1">
    <source>
        <dbReference type="SAM" id="MobiDB-lite"/>
    </source>
</evidence>
<proteinExistence type="predicted"/>
<dbReference type="EMBL" id="MCGT01000002">
    <property type="protein sequence ID" value="ORX62082.1"/>
    <property type="molecule type" value="Genomic_DNA"/>
</dbReference>
<feature type="compositionally biased region" description="Basic residues" evidence="1">
    <location>
        <begin position="113"/>
        <end position="125"/>
    </location>
</feature>